<dbReference type="PANTHER" id="PTHR45023:SF4">
    <property type="entry name" value="GLYCINE-RICH PROTEIN-RELATED"/>
    <property type="match status" value="1"/>
</dbReference>
<protein>
    <recommendedName>
        <fullName evidence="1">Myb-like domain-containing protein</fullName>
    </recommendedName>
</protein>
<dbReference type="EMBL" id="HACM01007738">
    <property type="protein sequence ID" value="CRZ08180.1"/>
    <property type="molecule type" value="Transcribed_RNA"/>
</dbReference>
<proteinExistence type="predicted"/>
<feature type="domain" description="Myb-like" evidence="1">
    <location>
        <begin position="16"/>
        <end position="84"/>
    </location>
</feature>
<dbReference type="Gene3D" id="1.10.10.60">
    <property type="entry name" value="Homeodomain-like"/>
    <property type="match status" value="1"/>
</dbReference>
<evidence type="ECO:0000259" key="1">
    <source>
        <dbReference type="PROSITE" id="PS50090"/>
    </source>
</evidence>
<dbReference type="PANTHER" id="PTHR45023">
    <property type="match status" value="1"/>
</dbReference>
<dbReference type="AlphaFoldDB" id="A0A0H5R1U6"/>
<dbReference type="InterPro" id="IPR001005">
    <property type="entry name" value="SANT/Myb"/>
</dbReference>
<evidence type="ECO:0000313" key="2">
    <source>
        <dbReference type="EMBL" id="CRZ08180.1"/>
    </source>
</evidence>
<reference evidence="2" key="1">
    <citation type="submission" date="2015-04" db="EMBL/GenBank/DDBJ databases">
        <title>The genome sequence of the plant pathogenic Rhizarian Plasmodiophora brassicae reveals insights in its biotrophic life cycle and the origin of chitin synthesis.</title>
        <authorList>
            <person name="Schwelm A."/>
            <person name="Fogelqvist J."/>
            <person name="Knaust A."/>
            <person name="Julke S."/>
            <person name="Lilja T."/>
            <person name="Dhandapani V."/>
            <person name="Bonilla-Rosso G."/>
            <person name="Karlsson M."/>
            <person name="Shevchenko A."/>
            <person name="Choi S.R."/>
            <person name="Kim H.G."/>
            <person name="Park J.Y."/>
            <person name="Lim Y.P."/>
            <person name="Ludwig-Muller J."/>
            <person name="Dixelius C."/>
        </authorList>
    </citation>
    <scope>NUCLEOTIDE SEQUENCE</scope>
    <source>
        <tissue evidence="2">Potato root galls</tissue>
    </source>
</reference>
<dbReference type="PROSITE" id="PS50090">
    <property type="entry name" value="MYB_LIKE"/>
    <property type="match status" value="1"/>
</dbReference>
<sequence>MNDSVVEECVAPGATKKAGRGKSWKDEENLALTRAVGSVGYDSINGVDQKGTVYWEKVSTSFVARGGSSDRTQKALKNRWSVLQTAINLFIGYYSTATSIERSGSNDEDYLQFAHDLFEKEQNVSFEFESCWRALQAFGDKWKVITSPLAAKRERAVLEGVQGSQDGERPLGCKAAKKNLLGDKREDESRQQLLKVKQDIAASQTRRNELLQEQNELALFSIVVRDDDHVGAQYLALKKQQALENLKAQLPKNSE</sequence>
<organism evidence="2">
    <name type="scientific">Spongospora subterranea</name>
    <dbReference type="NCBI Taxonomy" id="70186"/>
    <lineage>
        <taxon>Eukaryota</taxon>
        <taxon>Sar</taxon>
        <taxon>Rhizaria</taxon>
        <taxon>Endomyxa</taxon>
        <taxon>Phytomyxea</taxon>
        <taxon>Plasmodiophorida</taxon>
        <taxon>Plasmodiophoridae</taxon>
        <taxon>Spongospora</taxon>
    </lineage>
</organism>
<name>A0A0H5R1U6_9EUKA</name>
<accession>A0A0H5R1U6</accession>